<accession>A0A177C077</accession>
<keyword evidence="5" id="KW-1185">Reference proteome</keyword>
<reference evidence="4 5" key="1">
    <citation type="submission" date="2016-05" db="EMBL/GenBank/DDBJ databases">
        <title>Comparative analysis of secretome profiles of manganese(II)-oxidizing ascomycete fungi.</title>
        <authorList>
            <consortium name="DOE Joint Genome Institute"/>
            <person name="Zeiner C.A."/>
            <person name="Purvine S.O."/>
            <person name="Zink E.M."/>
            <person name="Wu S."/>
            <person name="Pasa-Tolic L."/>
            <person name="Chaput D.L."/>
            <person name="Haridas S."/>
            <person name="Grigoriev I.V."/>
            <person name="Santelli C.M."/>
            <person name="Hansel C.M."/>
        </authorList>
    </citation>
    <scope>NUCLEOTIDE SEQUENCE [LARGE SCALE GENOMIC DNA]</scope>
    <source>
        <strain evidence="4 5">AP3s5-JAC2a</strain>
    </source>
</reference>
<dbReference type="STRING" id="1460663.A0A177C077"/>
<keyword evidence="4" id="KW-0223">Dioxygenase</keyword>
<protein>
    <submittedName>
        <fullName evidence="4">Oxidoreductase 2-nitropropane dioxygenase</fullName>
    </submittedName>
</protein>
<organism evidence="4 5">
    <name type="scientific">Paraphaeosphaeria sporulosa</name>
    <dbReference type="NCBI Taxonomy" id="1460663"/>
    <lineage>
        <taxon>Eukaryota</taxon>
        <taxon>Fungi</taxon>
        <taxon>Dikarya</taxon>
        <taxon>Ascomycota</taxon>
        <taxon>Pezizomycotina</taxon>
        <taxon>Dothideomycetes</taxon>
        <taxon>Pleosporomycetidae</taxon>
        <taxon>Pleosporales</taxon>
        <taxon>Massarineae</taxon>
        <taxon>Didymosphaeriaceae</taxon>
        <taxon>Paraphaeosphaeria</taxon>
    </lineage>
</organism>
<proteinExistence type="predicted"/>
<dbReference type="GeneID" id="28758421"/>
<dbReference type="AlphaFoldDB" id="A0A177C077"/>
<dbReference type="Proteomes" id="UP000077069">
    <property type="component" value="Unassembled WGS sequence"/>
</dbReference>
<dbReference type="EMBL" id="KV441559">
    <property type="protein sequence ID" value="OAG00299.1"/>
    <property type="molecule type" value="Genomic_DNA"/>
</dbReference>
<dbReference type="InParanoid" id="A0A177C077"/>
<dbReference type="PANTHER" id="PTHR32332:SF34">
    <property type="entry name" value="2-NITROPROPANE DIOXYGENASE FAMILY, PUTATIVE-RELATED"/>
    <property type="match status" value="1"/>
</dbReference>
<dbReference type="SUPFAM" id="SSF51412">
    <property type="entry name" value="Inosine monophosphate dehydrogenase (IMPDH)"/>
    <property type="match status" value="1"/>
</dbReference>
<dbReference type="GO" id="GO:0018580">
    <property type="term" value="F:nitronate monooxygenase activity"/>
    <property type="evidence" value="ECO:0007669"/>
    <property type="project" value="InterPro"/>
</dbReference>
<name>A0A177C077_9PLEO</name>
<dbReference type="OrthoDB" id="2349068at2759"/>
<dbReference type="InterPro" id="IPR004136">
    <property type="entry name" value="NMO"/>
</dbReference>
<dbReference type="InterPro" id="IPR013785">
    <property type="entry name" value="Aldolase_TIM"/>
</dbReference>
<dbReference type="Gene3D" id="3.20.20.70">
    <property type="entry name" value="Aldolase class I"/>
    <property type="match status" value="1"/>
</dbReference>
<dbReference type="CDD" id="cd04730">
    <property type="entry name" value="NPD_like"/>
    <property type="match status" value="1"/>
</dbReference>
<evidence type="ECO:0000256" key="3">
    <source>
        <dbReference type="ARBA" id="ARBA00023002"/>
    </source>
</evidence>
<dbReference type="PANTHER" id="PTHR32332">
    <property type="entry name" value="2-NITROPROPANE DIOXYGENASE"/>
    <property type="match status" value="1"/>
</dbReference>
<keyword evidence="2" id="KW-0288">FMN</keyword>
<gene>
    <name evidence="4" type="ORF">CC84DRAFT_1101859</name>
</gene>
<evidence type="ECO:0000313" key="5">
    <source>
        <dbReference type="Proteomes" id="UP000077069"/>
    </source>
</evidence>
<keyword evidence="3" id="KW-0560">Oxidoreductase</keyword>
<evidence type="ECO:0000256" key="1">
    <source>
        <dbReference type="ARBA" id="ARBA00022630"/>
    </source>
</evidence>
<keyword evidence="1" id="KW-0285">Flavoprotein</keyword>
<evidence type="ECO:0000313" key="4">
    <source>
        <dbReference type="EMBL" id="OAG00299.1"/>
    </source>
</evidence>
<sequence length="358" mass="37847">MEGAQRLREDYPWIQTPLVVGAPMRLIALADMAVEISKAGGLGFIGVGTDTSNLSSDLQAAAKLIEKSSLTMNHDVMPIGIGFINWGADLDTAISLIAQYRPAAVWFFAPTSISSLCEWTAQTRKASSRTKIWVQIGSMKEAAEVMHAARPDALVVQGTDAGGHGLVQGASLITLLPEVSDNVYAMCKEEGISPAILIAAGGVVDARGAAAALALGASGVVLGTRFLASPEANISKGYRDEILRASDGGQSTARSKVYDNLRGTTGWSETHNARGVINKSYVDAMSGMDEEENKKLYEEEMKKGDAGWGFEARMTTYAGSGVGLVREVKPAGDIVREVRDGSTAVLEGLRGSPIEVKL</sequence>
<dbReference type="Pfam" id="PF03060">
    <property type="entry name" value="NMO"/>
    <property type="match status" value="1"/>
</dbReference>
<dbReference type="GO" id="GO:0051213">
    <property type="term" value="F:dioxygenase activity"/>
    <property type="evidence" value="ECO:0007669"/>
    <property type="project" value="UniProtKB-KW"/>
</dbReference>
<evidence type="ECO:0000256" key="2">
    <source>
        <dbReference type="ARBA" id="ARBA00022643"/>
    </source>
</evidence>
<dbReference type="RefSeq" id="XP_018030664.1">
    <property type="nucleotide sequence ID" value="XM_018174935.1"/>
</dbReference>